<dbReference type="SUPFAM" id="SSF56112">
    <property type="entry name" value="Protein kinase-like (PK-like)"/>
    <property type="match status" value="1"/>
</dbReference>
<evidence type="ECO:0000256" key="3">
    <source>
        <dbReference type="PROSITE-ProRule" id="PRU10141"/>
    </source>
</evidence>
<keyword evidence="7" id="KW-0418">Kinase</keyword>
<dbReference type="RefSeq" id="XP_005091226.2">
    <property type="nucleotide sequence ID" value="XM_005091169.2"/>
</dbReference>
<keyword evidence="2 3" id="KW-0067">ATP-binding</keyword>
<dbReference type="Gene3D" id="1.10.510.10">
    <property type="entry name" value="Transferase(Phosphotransferase) domain 1"/>
    <property type="match status" value="1"/>
</dbReference>
<feature type="compositionally biased region" description="Polar residues" evidence="4">
    <location>
        <begin position="178"/>
        <end position="191"/>
    </location>
</feature>
<dbReference type="PROSITE" id="PS00108">
    <property type="entry name" value="PROTEIN_KINASE_ST"/>
    <property type="match status" value="1"/>
</dbReference>
<name>A0ABM0JDK0_APLCA</name>
<dbReference type="InterPro" id="IPR000719">
    <property type="entry name" value="Prot_kinase_dom"/>
</dbReference>
<sequence>MASSLCITNAKPPPSRDSKLRYVSGAASSSNVTSQRREKTEKRKELSSRKSSRSRNRDTKQLSDEIVGNTEGVVRSAFLESSVSVEDSYQNCHIDESKGRDTSDYGGSVSDGRYGGESPSQDMRDAHIVLQPSAPSHRLASESNSEINGDDMSTQMEHGNCTQYNTSKTIGTLNTELESHNQHTQNSQQPNDFDEGTRISNDFPGVEGPENGSQKDSNLDSRDLDELDLDLPPHPINAAFYMTTATGLPDEIGFPVRPCSPDNGRLFSPNCQEMGEKKKKVGQYVLGRTIGEGSYAKIRLATHLISKQQVAIKAVTKKTLVYREAARRHFRREALLLRSLSHPNIARIYEAMETSNSYYLVFEFVSGGSLLTHLSLGGQLCEDDCRPFLRQMTSALDHVHKSGLVHRDLKLENFLLDANNNVKLVDFGLSSVCHQSEHPLSTQCGSPVYAAPELFAGRKYGRAVDVWSLGVCFYAMLIGRLPFLPSDVTSLAQLYSLIIKGCQIPDTLSPSCQNLLRRMLELHESRRISTEEMLSHHWLIYPEGQPIKRYPPVSKNGGAGSLNHGVIKYMCTMYRFSESDVINSVLERKLSPAAATYNILKDSTDSGRATFSFPIESVKGFRKKQSGRGLTALGNLDQNPTLCVDPGNELSSHSLTSEHNGHTSDTSRSNYRLHGQDTVSETESEHYSQDLNSSSLTSYKTCLLGLKNSRHRDENISGQLRGSQKLAAPRYVLVGRSPRARRDENHTTAVSSSLPALPVVRNGVGVRSSPGEGQNSPTKPPHVRVTLPSHGLDLGVRGVSPWISTLGHAPPPGARLVNHKHGYPCVPNGESRLGLGILGANGRTPPPVPPNSSFGSHSLYNNKYSDLYVSQSGPLYPYPMPLNLYNIEAGSQPYVKYGPPRAVSEPPRPSLSLLRDPFGQDTWKRARTSNHKSQGFLNTKRGFQRSPNNDMTRQLGRISDENDVTDSEGRVQERKKAGLMTRGAQPFNESMNVFEREIRISPGKRNGLAHHSNGIPVTNIPGDHTDHRNTPRDGLSPRREDTETPHSLANEKEEFPTPVTRVTIQIKG</sequence>
<keyword evidence="7" id="KW-0808">Transferase</keyword>
<feature type="compositionally biased region" description="Basic and acidic residues" evidence="4">
    <location>
        <begin position="35"/>
        <end position="48"/>
    </location>
</feature>
<proteinExistence type="predicted"/>
<dbReference type="PANTHER" id="PTHR24346:SF79">
    <property type="entry name" value="PROTEIN KINASE DOMAIN-CONTAINING PROTEIN"/>
    <property type="match status" value="1"/>
</dbReference>
<evidence type="ECO:0000256" key="1">
    <source>
        <dbReference type="ARBA" id="ARBA00022741"/>
    </source>
</evidence>
<dbReference type="PANTHER" id="PTHR24346">
    <property type="entry name" value="MAP/MICROTUBULE AFFINITY-REGULATING KINASE"/>
    <property type="match status" value="1"/>
</dbReference>
<accession>A0ABM0JDK0</accession>
<evidence type="ECO:0000259" key="5">
    <source>
        <dbReference type="PROSITE" id="PS50011"/>
    </source>
</evidence>
<feature type="region of interest" description="Disordered" evidence="4">
    <location>
        <begin position="630"/>
        <end position="692"/>
    </location>
</feature>
<dbReference type="InterPro" id="IPR017441">
    <property type="entry name" value="Protein_kinase_ATP_BS"/>
</dbReference>
<feature type="compositionally biased region" description="Basic and acidic residues" evidence="4">
    <location>
        <begin position="1023"/>
        <end position="1055"/>
    </location>
</feature>
<feature type="compositionally biased region" description="Basic and acidic residues" evidence="4">
    <location>
        <begin position="93"/>
        <end position="103"/>
    </location>
</feature>
<feature type="compositionally biased region" description="Polar residues" evidence="4">
    <location>
        <begin position="79"/>
        <end position="91"/>
    </location>
</feature>
<feature type="domain" description="Protein kinase" evidence="5">
    <location>
        <begin position="284"/>
        <end position="539"/>
    </location>
</feature>
<feature type="region of interest" description="Disordered" evidence="4">
    <location>
        <begin position="1004"/>
        <end position="1059"/>
    </location>
</feature>
<keyword evidence="6" id="KW-1185">Reference proteome</keyword>
<feature type="region of interest" description="Disordered" evidence="4">
    <location>
        <begin position="178"/>
        <end position="227"/>
    </location>
</feature>
<dbReference type="SMART" id="SM00220">
    <property type="entry name" value="S_TKc"/>
    <property type="match status" value="1"/>
</dbReference>
<feature type="compositionally biased region" description="Polar residues" evidence="4">
    <location>
        <begin position="649"/>
        <end position="670"/>
    </location>
</feature>
<feature type="region of interest" description="Disordered" evidence="4">
    <location>
        <begin position="1"/>
        <end position="120"/>
    </location>
</feature>
<dbReference type="PROSITE" id="PS00107">
    <property type="entry name" value="PROTEIN_KINASE_ATP"/>
    <property type="match status" value="1"/>
</dbReference>
<dbReference type="PROSITE" id="PS50011">
    <property type="entry name" value="PROTEIN_KINASE_DOM"/>
    <property type="match status" value="1"/>
</dbReference>
<feature type="binding site" evidence="3">
    <location>
        <position position="313"/>
    </location>
    <ligand>
        <name>ATP</name>
        <dbReference type="ChEBI" id="CHEBI:30616"/>
    </ligand>
</feature>
<evidence type="ECO:0000313" key="6">
    <source>
        <dbReference type="Proteomes" id="UP000694888"/>
    </source>
</evidence>
<evidence type="ECO:0000313" key="7">
    <source>
        <dbReference type="RefSeq" id="XP_005091226.2"/>
    </source>
</evidence>
<dbReference type="GeneID" id="101858834"/>
<gene>
    <name evidence="7" type="primary">LOC101858834</name>
</gene>
<dbReference type="Pfam" id="PF00069">
    <property type="entry name" value="Pkinase"/>
    <property type="match status" value="1"/>
</dbReference>
<dbReference type="InterPro" id="IPR011009">
    <property type="entry name" value="Kinase-like_dom_sf"/>
</dbReference>
<keyword evidence="1 3" id="KW-0547">Nucleotide-binding</keyword>
<dbReference type="Proteomes" id="UP000694888">
    <property type="component" value="Unplaced"/>
</dbReference>
<dbReference type="GO" id="GO:0016301">
    <property type="term" value="F:kinase activity"/>
    <property type="evidence" value="ECO:0007669"/>
    <property type="project" value="UniProtKB-KW"/>
</dbReference>
<protein>
    <submittedName>
        <fullName evidence="7">Maternal embryonic leucine zipper kinase</fullName>
    </submittedName>
</protein>
<evidence type="ECO:0000256" key="2">
    <source>
        <dbReference type="ARBA" id="ARBA00022840"/>
    </source>
</evidence>
<evidence type="ECO:0000256" key="4">
    <source>
        <dbReference type="SAM" id="MobiDB-lite"/>
    </source>
</evidence>
<reference evidence="7" key="1">
    <citation type="submission" date="2025-08" db="UniProtKB">
        <authorList>
            <consortium name="RefSeq"/>
        </authorList>
    </citation>
    <scope>IDENTIFICATION</scope>
</reference>
<dbReference type="InterPro" id="IPR008271">
    <property type="entry name" value="Ser/Thr_kinase_AS"/>
</dbReference>
<organism evidence="6 7">
    <name type="scientific">Aplysia californica</name>
    <name type="common">California sea hare</name>
    <dbReference type="NCBI Taxonomy" id="6500"/>
    <lineage>
        <taxon>Eukaryota</taxon>
        <taxon>Metazoa</taxon>
        <taxon>Spiralia</taxon>
        <taxon>Lophotrochozoa</taxon>
        <taxon>Mollusca</taxon>
        <taxon>Gastropoda</taxon>
        <taxon>Heterobranchia</taxon>
        <taxon>Euthyneura</taxon>
        <taxon>Tectipleura</taxon>
        <taxon>Aplysiida</taxon>
        <taxon>Aplysioidea</taxon>
        <taxon>Aplysiidae</taxon>
        <taxon>Aplysia</taxon>
    </lineage>
</organism>
<dbReference type="CDD" id="cd14003">
    <property type="entry name" value="STKc_AMPK-like"/>
    <property type="match status" value="1"/>
</dbReference>
<feature type="region of interest" description="Disordered" evidence="4">
    <location>
        <begin position="761"/>
        <end position="782"/>
    </location>
</feature>